<feature type="chain" id="PRO_5021492423" evidence="2">
    <location>
        <begin position="32"/>
        <end position="348"/>
    </location>
</feature>
<gene>
    <name evidence="3" type="ORF">BD410DRAFT_808319</name>
</gene>
<accession>A0A4Y7PLU3</accession>
<dbReference type="AlphaFoldDB" id="A0A4Y7PLU3"/>
<keyword evidence="4" id="KW-1185">Reference proteome</keyword>
<proteinExistence type="predicted"/>
<reference evidence="3 4" key="1">
    <citation type="submission" date="2018-06" db="EMBL/GenBank/DDBJ databases">
        <title>A transcriptomic atlas of mushroom development highlights an independent origin of complex multicellularity.</title>
        <authorList>
            <consortium name="DOE Joint Genome Institute"/>
            <person name="Krizsan K."/>
            <person name="Almasi E."/>
            <person name="Merenyi Z."/>
            <person name="Sahu N."/>
            <person name="Viragh M."/>
            <person name="Koszo T."/>
            <person name="Mondo S."/>
            <person name="Kiss B."/>
            <person name="Balint B."/>
            <person name="Kues U."/>
            <person name="Barry K."/>
            <person name="Hegedus J.C."/>
            <person name="Henrissat B."/>
            <person name="Johnson J."/>
            <person name="Lipzen A."/>
            <person name="Ohm R."/>
            <person name="Nagy I."/>
            <person name="Pangilinan J."/>
            <person name="Yan J."/>
            <person name="Xiong Y."/>
            <person name="Grigoriev I.V."/>
            <person name="Hibbett D.S."/>
            <person name="Nagy L.G."/>
        </authorList>
    </citation>
    <scope>NUCLEOTIDE SEQUENCE [LARGE SCALE GENOMIC DNA]</scope>
    <source>
        <strain evidence="3 4">SZMC22713</strain>
    </source>
</reference>
<name>A0A4Y7PLU3_9AGAM</name>
<keyword evidence="2" id="KW-0732">Signal</keyword>
<evidence type="ECO:0000313" key="4">
    <source>
        <dbReference type="Proteomes" id="UP000294933"/>
    </source>
</evidence>
<feature type="signal peptide" evidence="2">
    <location>
        <begin position="1"/>
        <end position="31"/>
    </location>
</feature>
<dbReference type="EMBL" id="ML170249">
    <property type="protein sequence ID" value="TDL16205.1"/>
    <property type="molecule type" value="Genomic_DNA"/>
</dbReference>
<organism evidence="3 4">
    <name type="scientific">Rickenella mellea</name>
    <dbReference type="NCBI Taxonomy" id="50990"/>
    <lineage>
        <taxon>Eukaryota</taxon>
        <taxon>Fungi</taxon>
        <taxon>Dikarya</taxon>
        <taxon>Basidiomycota</taxon>
        <taxon>Agaricomycotina</taxon>
        <taxon>Agaricomycetes</taxon>
        <taxon>Hymenochaetales</taxon>
        <taxon>Rickenellaceae</taxon>
        <taxon>Rickenella</taxon>
    </lineage>
</organism>
<evidence type="ECO:0000313" key="3">
    <source>
        <dbReference type="EMBL" id="TDL16205.1"/>
    </source>
</evidence>
<evidence type="ECO:0000256" key="2">
    <source>
        <dbReference type="SAM" id="SignalP"/>
    </source>
</evidence>
<evidence type="ECO:0000256" key="1">
    <source>
        <dbReference type="SAM" id="MobiDB-lite"/>
    </source>
</evidence>
<feature type="region of interest" description="Disordered" evidence="1">
    <location>
        <begin position="157"/>
        <end position="177"/>
    </location>
</feature>
<dbReference type="Proteomes" id="UP000294933">
    <property type="component" value="Unassembled WGS sequence"/>
</dbReference>
<sequence>MLIFITPLLAFITITHLSLHAISLLINDMNASNITNPHFGNGIHLGVDDEERESEGVLAKNRGCGEEVDLKADDVAMDIVGGGWVKVGELGRVHLHKVEVFVTDPHERGVDSAMATHATISYRVLMTGVIGSMENGGSGVMRSVEIADVLNVGTRGQVGDTRNSAGERADRKRKAKTAHEIETRKTDCIYAQWSRISQWNSSGCFEVPCSRGGLRSLNETRFACWEIRMKRRTARSSHSQISARIERMVRLTPQWVYIKVATARGTERISRGKATTKWFFSKMEYREGGVLECQVASRRENRSDWKKRVGVNARFGGNTGLRLSERGCALRDRAVGVSSQIKRRHIET</sequence>
<dbReference type="VEuPathDB" id="FungiDB:BD410DRAFT_808319"/>
<protein>
    <submittedName>
        <fullName evidence="3">Uncharacterized protein</fullName>
    </submittedName>
</protein>